<gene>
    <name evidence="1" type="primary">97</name>
    <name evidence="1" type="ORF">PBI_CHIDIEBERE_97</name>
</gene>
<reference evidence="1 2" key="1">
    <citation type="submission" date="2019-10" db="EMBL/GenBank/DDBJ databases">
        <authorList>
            <person name="Zack K.M."/>
            <person name="Garlena R.A."/>
            <person name="Russell D.A."/>
            <person name="Pope W.H."/>
            <person name="Jacobs-Sera D."/>
            <person name="Hatfull G.F."/>
        </authorList>
    </citation>
    <scope>NUCLEOTIDE SEQUENCE [LARGE SCALE GENOMIC DNA]</scope>
</reference>
<dbReference type="RefSeq" id="YP_010675615.1">
    <property type="nucleotide sequence ID" value="NC_071005.1"/>
</dbReference>
<evidence type="ECO:0000313" key="2">
    <source>
        <dbReference type="Proteomes" id="UP000423645"/>
    </source>
</evidence>
<name>A0A649VLG9_9CAUD</name>
<dbReference type="EMBL" id="MN586022">
    <property type="protein sequence ID" value="QGJ92985.1"/>
    <property type="molecule type" value="Genomic_DNA"/>
</dbReference>
<evidence type="ECO:0000313" key="1">
    <source>
        <dbReference type="EMBL" id="QGJ92985.1"/>
    </source>
</evidence>
<dbReference type="GeneID" id="77951973"/>
<proteinExistence type="predicted"/>
<dbReference type="Proteomes" id="UP000423645">
    <property type="component" value="Segment"/>
</dbReference>
<accession>A0A649VLG9</accession>
<keyword evidence="2" id="KW-1185">Reference proteome</keyword>
<protein>
    <submittedName>
        <fullName evidence="1">Uncharacterized protein</fullName>
    </submittedName>
</protein>
<dbReference type="KEGG" id="vg:77951973"/>
<sequence>MTQNAGDFSGWQMVRCTTCEQWYRRPISEEDTHECSETGTQPLLCDVFSPHPLHYPCMKPKGHEGQHSSIWQEDW</sequence>
<organism evidence="1 2">
    <name type="scientific">Gordonia phage Chidiebere</name>
    <dbReference type="NCBI Taxonomy" id="2656530"/>
    <lineage>
        <taxon>Viruses</taxon>
        <taxon>Duplodnaviria</taxon>
        <taxon>Heunggongvirae</taxon>
        <taxon>Uroviricota</taxon>
        <taxon>Caudoviricetes</taxon>
        <taxon>Chidieberevirus</taxon>
        <taxon>Chidieberevirus chidiebere</taxon>
    </lineage>
</organism>